<dbReference type="UniPathway" id="UPA00196"/>
<feature type="transmembrane region" description="Helical" evidence="13">
    <location>
        <begin position="725"/>
        <end position="743"/>
    </location>
</feature>
<evidence type="ECO:0000256" key="7">
    <source>
        <dbReference type="ARBA" id="ARBA00022692"/>
    </source>
</evidence>
<name>A0A0D2I2G3_CLAB1</name>
<keyword evidence="10 13" id="KW-0472">Membrane</keyword>
<dbReference type="SUPFAM" id="SSF53649">
    <property type="entry name" value="Alkaline phosphatase-like"/>
    <property type="match status" value="1"/>
</dbReference>
<evidence type="ECO:0000259" key="14">
    <source>
        <dbReference type="Pfam" id="PF19316"/>
    </source>
</evidence>
<accession>A0A0D2I2G3</accession>
<evidence type="ECO:0000256" key="4">
    <source>
        <dbReference type="ARBA" id="ARBA00020830"/>
    </source>
</evidence>
<dbReference type="PANTHER" id="PTHR23072:SF0">
    <property type="entry name" value="GPI ETHANOLAMINE PHOSPHATE TRANSFERASE 2"/>
    <property type="match status" value="1"/>
</dbReference>
<feature type="transmembrane region" description="Helical" evidence="13">
    <location>
        <begin position="528"/>
        <end position="545"/>
    </location>
</feature>
<gene>
    <name evidence="15" type="ORF">Z519_02782</name>
</gene>
<dbReference type="GO" id="GO:0006506">
    <property type="term" value="P:GPI anchor biosynthetic process"/>
    <property type="evidence" value="ECO:0007669"/>
    <property type="project" value="UniProtKB-UniPathway"/>
</dbReference>
<dbReference type="GeneID" id="27695710"/>
<evidence type="ECO:0000256" key="13">
    <source>
        <dbReference type="RuleBase" id="RU367106"/>
    </source>
</evidence>
<dbReference type="OrthoDB" id="272139at2759"/>
<dbReference type="PANTHER" id="PTHR23072">
    <property type="entry name" value="PHOSPHATIDYLINOSITOL GLYCAN-RELATED"/>
    <property type="match status" value="1"/>
</dbReference>
<keyword evidence="11" id="KW-0325">Glycoprotein</keyword>
<feature type="transmembrane region" description="Helical" evidence="13">
    <location>
        <begin position="837"/>
        <end position="862"/>
    </location>
</feature>
<dbReference type="Gene3D" id="3.40.720.10">
    <property type="entry name" value="Alkaline Phosphatase, subunit A"/>
    <property type="match status" value="1"/>
</dbReference>
<comment type="function">
    <text evidence="12 13">Ethanolamine phosphate transferase involved in glycosylphosphatidylinositol-anchor biosynthesis. Transfers ethanolamine phosphate to the GPI second mannose.</text>
</comment>
<comment type="pathway">
    <text evidence="2 13">Glycolipid biosynthesis; glycosylphosphatidylinositol-anchor biosynthesis.</text>
</comment>
<dbReference type="Pfam" id="PF19316">
    <property type="entry name" value="PIGO_PIGG"/>
    <property type="match status" value="1"/>
</dbReference>
<dbReference type="InterPro" id="IPR037674">
    <property type="entry name" value="PIG-G_N"/>
</dbReference>
<organism evidence="15 16">
    <name type="scientific">Cladophialophora bantiana (strain ATCC 10958 / CBS 173.52 / CDC B-1940 / NIH 8579)</name>
    <name type="common">Xylohypha bantiana</name>
    <dbReference type="NCBI Taxonomy" id="1442370"/>
    <lineage>
        <taxon>Eukaryota</taxon>
        <taxon>Fungi</taxon>
        <taxon>Dikarya</taxon>
        <taxon>Ascomycota</taxon>
        <taxon>Pezizomycotina</taxon>
        <taxon>Eurotiomycetes</taxon>
        <taxon>Chaetothyriomycetidae</taxon>
        <taxon>Chaetothyriales</taxon>
        <taxon>Herpotrichiellaceae</taxon>
        <taxon>Cladophialophora</taxon>
    </lineage>
</organism>
<comment type="similarity">
    <text evidence="3 13">Belongs to the PIGG/PIGN/PIGO family. PIGG subfamily.</text>
</comment>
<keyword evidence="16" id="KW-1185">Reference proteome</keyword>
<proteinExistence type="inferred from homology"/>
<protein>
    <recommendedName>
        <fullName evidence="4 13">GPI ethanolamine phosphate transferase 2</fullName>
    </recommendedName>
</protein>
<dbReference type="FunFam" id="3.40.720.10:FF:000045">
    <property type="entry name" value="GPI ethanolamine phosphate transferase 2"/>
    <property type="match status" value="1"/>
</dbReference>
<dbReference type="Pfam" id="PF01663">
    <property type="entry name" value="Phosphodiest"/>
    <property type="match status" value="1"/>
</dbReference>
<evidence type="ECO:0000256" key="1">
    <source>
        <dbReference type="ARBA" id="ARBA00004477"/>
    </source>
</evidence>
<reference evidence="15" key="1">
    <citation type="submission" date="2015-01" db="EMBL/GenBank/DDBJ databases">
        <title>The Genome Sequence of Cladophialophora bantiana CBS 173.52.</title>
        <authorList>
            <consortium name="The Broad Institute Genomics Platform"/>
            <person name="Cuomo C."/>
            <person name="de Hoog S."/>
            <person name="Gorbushina A."/>
            <person name="Stielow B."/>
            <person name="Teixiera M."/>
            <person name="Abouelleil A."/>
            <person name="Chapman S.B."/>
            <person name="Priest M."/>
            <person name="Young S.K."/>
            <person name="Wortman J."/>
            <person name="Nusbaum C."/>
            <person name="Birren B."/>
        </authorList>
    </citation>
    <scope>NUCLEOTIDE SEQUENCE [LARGE SCALE GENOMIC DNA]</scope>
    <source>
        <strain evidence="15">CBS 173.52</strain>
    </source>
</reference>
<feature type="domain" description="GPI ethanolamine phosphate transferase 2 C-terminal" evidence="14">
    <location>
        <begin position="434"/>
        <end position="863"/>
    </location>
</feature>
<feature type="transmembrane region" description="Helical" evidence="13">
    <location>
        <begin position="444"/>
        <end position="465"/>
    </location>
</feature>
<feature type="transmembrane region" description="Helical" evidence="13">
    <location>
        <begin position="763"/>
        <end position="789"/>
    </location>
</feature>
<evidence type="ECO:0000256" key="2">
    <source>
        <dbReference type="ARBA" id="ARBA00004687"/>
    </source>
</evidence>
<keyword evidence="9 13" id="KW-1133">Transmembrane helix</keyword>
<evidence type="ECO:0000256" key="10">
    <source>
        <dbReference type="ARBA" id="ARBA00023136"/>
    </source>
</evidence>
<feature type="transmembrane region" description="Helical" evidence="13">
    <location>
        <begin position="601"/>
        <end position="621"/>
    </location>
</feature>
<evidence type="ECO:0000256" key="12">
    <source>
        <dbReference type="ARBA" id="ARBA00056729"/>
    </source>
</evidence>
<feature type="transmembrane region" description="Helical" evidence="13">
    <location>
        <begin position="627"/>
        <end position="644"/>
    </location>
</feature>
<feature type="transmembrane region" description="Helical" evidence="13">
    <location>
        <begin position="801"/>
        <end position="825"/>
    </location>
</feature>
<keyword evidence="5 13" id="KW-0337">GPI-anchor biosynthesis</keyword>
<feature type="transmembrane region" description="Helical" evidence="13">
    <location>
        <begin position="687"/>
        <end position="713"/>
    </location>
</feature>
<keyword evidence="6 13" id="KW-0808">Transferase</keyword>
<dbReference type="Proteomes" id="UP000053789">
    <property type="component" value="Unassembled WGS sequence"/>
</dbReference>
<dbReference type="InterPro" id="IPR017850">
    <property type="entry name" value="Alkaline_phosphatase_core_sf"/>
</dbReference>
<dbReference type="GO" id="GO:0005789">
    <property type="term" value="C:endoplasmic reticulum membrane"/>
    <property type="evidence" value="ECO:0007669"/>
    <property type="project" value="UniProtKB-SubCell"/>
</dbReference>
<dbReference type="GO" id="GO:0051267">
    <property type="term" value="F:CP2 mannose-ethanolamine phosphotransferase activity"/>
    <property type="evidence" value="ECO:0007669"/>
    <property type="project" value="TreeGrafter"/>
</dbReference>
<evidence type="ECO:0000256" key="11">
    <source>
        <dbReference type="ARBA" id="ARBA00023180"/>
    </source>
</evidence>
<dbReference type="CDD" id="cd16024">
    <property type="entry name" value="GPI_EPT_2"/>
    <property type="match status" value="1"/>
</dbReference>
<evidence type="ECO:0000256" key="9">
    <source>
        <dbReference type="ARBA" id="ARBA00022989"/>
    </source>
</evidence>
<evidence type="ECO:0000313" key="16">
    <source>
        <dbReference type="Proteomes" id="UP000053789"/>
    </source>
</evidence>
<comment type="subcellular location">
    <subcellularLocation>
        <location evidence="1 13">Endoplasmic reticulum membrane</location>
        <topology evidence="1 13">Multi-pass membrane protein</topology>
    </subcellularLocation>
</comment>
<dbReference type="RefSeq" id="XP_016624059.1">
    <property type="nucleotide sequence ID" value="XM_016760538.1"/>
</dbReference>
<sequence length="868" mass="95994">MSMTLRNSALVFSNIVLIAALLIFAKGFFPHKAFLPGLATWPATSEAETLPSPFDRVIFMVVDALRSDFVYGNASQFVFTQSLIRSGAAVPFTGHASPPTITMPRVKAITTGSVPSFVDLILNFAESDTTSTLKDQDTWLAQLRAKGGKLVMYGDDTWLRLFPDFFTRTDGTTSFFVSDFTEVDNNVTRHIPSELTNQDWSGMTLHFLGLDHIGHKTGPKGPRMPAKQAEMDGIVRDIYLEMESNDHLKSCLLVLLGDHGMNEGGNHGASSPGEVSTALTFISPKFSSAFEGQPCPVNDAADYQYYDTVEQSDIVPTLAALLGFPIPLNNLGVIIPRLLELWTHPQDQYALLYGNAEQILRIAEATFPREFGKVSTSTQCSITDGEDAEILACLWQRVREEHQAIAADASHPIAPTTFLKAFLYKAQNLLSGTASNYDLTSMQAGIGLSVLALALCMPSFVHGILLAGVDGVILLLIMIAYAVTMFASSYVEEEHQFWYWTLAGYMVILHCKDSRFKTINANRGARDILQGPTSTVLAYFLFGVARRWRQTGQKYAGEADLLAEVIEPNSWILWTLVMLAYAALSRNLSHRAGIWMGSPQMGILPALVSISAFLFKIAFTAADAPELLTSFAILNPLVGFVSAYPLVSLARVVFLGLTHLLACAIYYEAPWKGAEHLRRFLTAFQDVLSLFLITQSRTVYVPLFLFFNLQFYLLRRGRQHSVSEITILALLFQYASFFTFGSTNSIATIDLSNAYNGISGYNVAAVGMLTFISNWAGPIWWSFAVCQLFSSLHLKSGTYSFLFTVLTTFACIHTLSVMVACMVLREHLFIWTVFSPKYLYTAAWVVGQHCFVNALCVGCLLWRTPGQF</sequence>
<dbReference type="AlphaFoldDB" id="A0A0D2I2G3"/>
<keyword evidence="8 13" id="KW-0256">Endoplasmic reticulum</keyword>
<dbReference type="EMBL" id="KN846982">
    <property type="protein sequence ID" value="KIW97390.1"/>
    <property type="molecule type" value="Genomic_DNA"/>
</dbReference>
<dbReference type="InterPro" id="IPR039527">
    <property type="entry name" value="PIGG/GPI7"/>
</dbReference>
<dbReference type="InterPro" id="IPR045687">
    <property type="entry name" value="PIGG/GPI7_C"/>
</dbReference>
<evidence type="ECO:0000256" key="5">
    <source>
        <dbReference type="ARBA" id="ARBA00022502"/>
    </source>
</evidence>
<dbReference type="HOGENOM" id="CLU_004770_0_0_1"/>
<evidence type="ECO:0000256" key="3">
    <source>
        <dbReference type="ARBA" id="ARBA00005315"/>
    </source>
</evidence>
<evidence type="ECO:0000313" key="15">
    <source>
        <dbReference type="EMBL" id="KIW97390.1"/>
    </source>
</evidence>
<dbReference type="InterPro" id="IPR002591">
    <property type="entry name" value="Phosphodiest/P_Trfase"/>
</dbReference>
<evidence type="ECO:0000256" key="8">
    <source>
        <dbReference type="ARBA" id="ARBA00022824"/>
    </source>
</evidence>
<feature type="transmembrane region" description="Helical" evidence="13">
    <location>
        <begin position="472"/>
        <end position="491"/>
    </location>
</feature>
<feature type="transmembrane region" description="Helical" evidence="13">
    <location>
        <begin position="649"/>
        <end position="667"/>
    </location>
</feature>
<keyword evidence="7 13" id="KW-0812">Transmembrane</keyword>
<evidence type="ECO:0000256" key="6">
    <source>
        <dbReference type="ARBA" id="ARBA00022679"/>
    </source>
</evidence>